<keyword evidence="2" id="KW-1003">Cell membrane</keyword>
<proteinExistence type="predicted"/>
<keyword evidence="4" id="KW-0479">Metal-binding</keyword>
<dbReference type="Proteomes" id="UP000470213">
    <property type="component" value="Unassembled WGS sequence"/>
</dbReference>
<dbReference type="InterPro" id="IPR050450">
    <property type="entry name" value="COX15/CtaA_HemeA_synthase"/>
</dbReference>
<comment type="subcellular location">
    <subcellularLocation>
        <location evidence="1">Membrane</location>
        <topology evidence="1">Multi-pass membrane protein</topology>
    </subcellularLocation>
</comment>
<evidence type="ECO:0000256" key="3">
    <source>
        <dbReference type="ARBA" id="ARBA00022692"/>
    </source>
</evidence>
<evidence type="ECO:0000256" key="1">
    <source>
        <dbReference type="ARBA" id="ARBA00004141"/>
    </source>
</evidence>
<name>A0A7X5RKA6_9ALTE</name>
<evidence type="ECO:0000313" key="14">
    <source>
        <dbReference type="Proteomes" id="UP000470213"/>
    </source>
</evidence>
<evidence type="ECO:0000256" key="11">
    <source>
        <dbReference type="ARBA" id="ARBA00023444"/>
    </source>
</evidence>
<accession>A0A7X5RKA6</accession>
<evidence type="ECO:0000256" key="12">
    <source>
        <dbReference type="SAM" id="Phobius"/>
    </source>
</evidence>
<keyword evidence="6" id="KW-0560">Oxidoreductase</keyword>
<sequence length="343" mass="37174">MKKLVAFSLFLAMVVIILGAYTRLTDAGLGCPDWPGCYGNLTVPTSEGKVLAANEAYPDRPVEAGKAWNEMIHRYFAGALGLCILAIAIIALRNRHKGTPVKLPILLLGLVIFQAALGMWTVTLNLLPVVVMGHLLGGFSVLACLFLLYLKLTGERSLPRSTLAKPHSRILPIAAIGIVVLVGQIALGGWTSANYAALACTEMPICEEGWQQRLDFSGAYSVPEAENYEYGAHDYNERMTMHIMHRAGAVITCLYLVFVAVYCLRTHSLTKRVKRGVMVMLAVLSLQVALGISNVVLSLPLLVAVAHNGVAAALLLTLVWLTWSLLYAQQRVSHSTTHGGHYG</sequence>
<protein>
    <submittedName>
        <fullName evidence="13">Heme A synthase</fullName>
    </submittedName>
</protein>
<dbReference type="GO" id="GO:0016491">
    <property type="term" value="F:oxidoreductase activity"/>
    <property type="evidence" value="ECO:0007669"/>
    <property type="project" value="UniProtKB-KW"/>
</dbReference>
<organism evidence="13 14">
    <name type="scientific">Alteromonas profundi</name>
    <dbReference type="NCBI Taxonomy" id="2696062"/>
    <lineage>
        <taxon>Bacteria</taxon>
        <taxon>Pseudomonadati</taxon>
        <taxon>Pseudomonadota</taxon>
        <taxon>Gammaproteobacteria</taxon>
        <taxon>Alteromonadales</taxon>
        <taxon>Alteromonadaceae</taxon>
        <taxon>Alteromonas/Salinimonas group</taxon>
        <taxon>Alteromonas</taxon>
    </lineage>
</organism>
<keyword evidence="5 12" id="KW-1133">Transmembrane helix</keyword>
<dbReference type="RefSeq" id="WP_163084388.1">
    <property type="nucleotide sequence ID" value="NZ_JAAAWN010000006.1"/>
</dbReference>
<dbReference type="GO" id="GO:0006784">
    <property type="term" value="P:heme A biosynthetic process"/>
    <property type="evidence" value="ECO:0007669"/>
    <property type="project" value="InterPro"/>
</dbReference>
<keyword evidence="9 12" id="KW-0472">Membrane</keyword>
<evidence type="ECO:0000256" key="6">
    <source>
        <dbReference type="ARBA" id="ARBA00023002"/>
    </source>
</evidence>
<feature type="transmembrane region" description="Helical" evidence="12">
    <location>
        <begin position="243"/>
        <end position="264"/>
    </location>
</feature>
<dbReference type="PANTHER" id="PTHR35457">
    <property type="entry name" value="HEME A SYNTHASE"/>
    <property type="match status" value="1"/>
</dbReference>
<dbReference type="GO" id="GO:0046872">
    <property type="term" value="F:metal ion binding"/>
    <property type="evidence" value="ECO:0007669"/>
    <property type="project" value="UniProtKB-KW"/>
</dbReference>
<reference evidence="13 14" key="1">
    <citation type="submission" date="2020-01" db="EMBL/GenBank/DDBJ databases">
        <authorList>
            <person name="Chen J."/>
            <person name="Zhu S."/>
            <person name="Yang J."/>
        </authorList>
    </citation>
    <scope>NUCLEOTIDE SEQUENCE [LARGE SCALE GENOMIC DNA]</scope>
    <source>
        <strain evidence="13 14">345S023</strain>
    </source>
</reference>
<comment type="caution">
    <text evidence="13">The sequence shown here is derived from an EMBL/GenBank/DDBJ whole genome shotgun (WGS) entry which is preliminary data.</text>
</comment>
<evidence type="ECO:0000256" key="5">
    <source>
        <dbReference type="ARBA" id="ARBA00022989"/>
    </source>
</evidence>
<feature type="transmembrane region" description="Helical" evidence="12">
    <location>
        <begin position="170"/>
        <end position="190"/>
    </location>
</feature>
<evidence type="ECO:0000313" key="13">
    <source>
        <dbReference type="EMBL" id="NDV90798.1"/>
    </source>
</evidence>
<dbReference type="AlphaFoldDB" id="A0A7X5RKA6"/>
<evidence type="ECO:0000256" key="4">
    <source>
        <dbReference type="ARBA" id="ARBA00022723"/>
    </source>
</evidence>
<dbReference type="Pfam" id="PF02628">
    <property type="entry name" value="COX15-CtaA"/>
    <property type="match status" value="1"/>
</dbReference>
<feature type="transmembrane region" description="Helical" evidence="12">
    <location>
        <begin position="309"/>
        <end position="328"/>
    </location>
</feature>
<keyword evidence="14" id="KW-1185">Reference proteome</keyword>
<dbReference type="PANTHER" id="PTHR35457:SF1">
    <property type="entry name" value="HEME A SYNTHASE"/>
    <property type="match status" value="1"/>
</dbReference>
<keyword evidence="7" id="KW-0408">Iron</keyword>
<gene>
    <name evidence="13" type="ORF">GTH32_06240</name>
</gene>
<feature type="transmembrane region" description="Helical" evidence="12">
    <location>
        <begin position="104"/>
        <end position="123"/>
    </location>
</feature>
<dbReference type="InterPro" id="IPR003780">
    <property type="entry name" value="COX15/CtaA_fam"/>
</dbReference>
<feature type="transmembrane region" description="Helical" evidence="12">
    <location>
        <begin position="276"/>
        <end position="297"/>
    </location>
</feature>
<evidence type="ECO:0000256" key="10">
    <source>
        <dbReference type="ARBA" id="ARBA00023157"/>
    </source>
</evidence>
<evidence type="ECO:0000256" key="2">
    <source>
        <dbReference type="ARBA" id="ARBA00022475"/>
    </source>
</evidence>
<evidence type="ECO:0000256" key="9">
    <source>
        <dbReference type="ARBA" id="ARBA00023136"/>
    </source>
</evidence>
<keyword evidence="3 12" id="KW-0812">Transmembrane</keyword>
<dbReference type="GO" id="GO:0016020">
    <property type="term" value="C:membrane"/>
    <property type="evidence" value="ECO:0007669"/>
    <property type="project" value="UniProtKB-SubCell"/>
</dbReference>
<comment type="pathway">
    <text evidence="11">Porphyrin-containing compound metabolism.</text>
</comment>
<evidence type="ECO:0000256" key="7">
    <source>
        <dbReference type="ARBA" id="ARBA00023004"/>
    </source>
</evidence>
<feature type="transmembrane region" description="Helical" evidence="12">
    <location>
        <begin position="72"/>
        <end position="92"/>
    </location>
</feature>
<keyword evidence="8" id="KW-0350">Heme biosynthesis</keyword>
<dbReference type="EMBL" id="JAAAWN010000006">
    <property type="protein sequence ID" value="NDV90798.1"/>
    <property type="molecule type" value="Genomic_DNA"/>
</dbReference>
<evidence type="ECO:0000256" key="8">
    <source>
        <dbReference type="ARBA" id="ARBA00023133"/>
    </source>
</evidence>
<feature type="transmembrane region" description="Helical" evidence="12">
    <location>
        <begin position="129"/>
        <end position="150"/>
    </location>
</feature>
<keyword evidence="10" id="KW-1015">Disulfide bond</keyword>